<dbReference type="EMBL" id="FQWF01000021">
    <property type="protein sequence ID" value="SHH18889.1"/>
    <property type="molecule type" value="Genomic_DNA"/>
</dbReference>
<dbReference type="STRING" id="229205.SAMN05444372_1217"/>
<sequence length="241" mass="28854">MYTEKFIDLVEKSNINSKNFYSNILNIEEPNPYYIGYGNPNSKILILGKEKGFDKSNLLQLKYESIDNPMQWKYYTDNLFPMNTKKFYENTNYVNVFIPYRGKQKSGHTWTKYSILNKLIFSTKNEEYQDFFKTSFISEINYKPSKLSNIKNFKDEKRIEFLKHSYFKSFKVIILACGDYLNSVKIQEIFNVKLCENKSKSREKLVVYKNNNFILINARQLSMDVKNEYLERISEIVKHYM</sequence>
<evidence type="ECO:0008006" key="3">
    <source>
        <dbReference type="Google" id="ProtNLM"/>
    </source>
</evidence>
<proteinExistence type="predicted"/>
<keyword evidence="2" id="KW-1185">Reference proteome</keyword>
<organism evidence="1 2">
    <name type="scientific">Flavobacterium micromati</name>
    <dbReference type="NCBI Taxonomy" id="229205"/>
    <lineage>
        <taxon>Bacteria</taxon>
        <taxon>Pseudomonadati</taxon>
        <taxon>Bacteroidota</taxon>
        <taxon>Flavobacteriia</taxon>
        <taxon>Flavobacteriales</taxon>
        <taxon>Flavobacteriaceae</taxon>
        <taxon>Flavobacterium</taxon>
    </lineage>
</organism>
<dbReference type="Proteomes" id="UP000184020">
    <property type="component" value="Unassembled WGS sequence"/>
</dbReference>
<protein>
    <recommendedName>
        <fullName evidence="3">Uracil DNA glycosylase superfamily protein</fullName>
    </recommendedName>
</protein>
<dbReference type="AlphaFoldDB" id="A0A1M5QYU0"/>
<reference evidence="2" key="1">
    <citation type="submission" date="2016-11" db="EMBL/GenBank/DDBJ databases">
        <authorList>
            <person name="Varghese N."/>
            <person name="Submissions S."/>
        </authorList>
    </citation>
    <scope>NUCLEOTIDE SEQUENCE [LARGE SCALE GENOMIC DNA]</scope>
    <source>
        <strain evidence="2">DSM 17659</strain>
    </source>
</reference>
<evidence type="ECO:0000313" key="1">
    <source>
        <dbReference type="EMBL" id="SHH18889.1"/>
    </source>
</evidence>
<gene>
    <name evidence="1" type="ORF">SAMN05444372_1217</name>
</gene>
<accession>A0A1M5QYU0</accession>
<name>A0A1M5QYU0_9FLAO</name>
<evidence type="ECO:0000313" key="2">
    <source>
        <dbReference type="Proteomes" id="UP000184020"/>
    </source>
</evidence>
<dbReference type="RefSeq" id="WP_139257424.1">
    <property type="nucleotide sequence ID" value="NZ_FQWF01000021.1"/>
</dbReference>
<dbReference type="OrthoDB" id="1075713at2"/>